<keyword evidence="11" id="KW-1185">Reference proteome</keyword>
<keyword evidence="8" id="KW-0472">Membrane</keyword>
<keyword evidence="5 10" id="KW-0067">ATP-binding</keyword>
<dbReference type="InterPro" id="IPR015853">
    <property type="entry name" value="ABC_transpr_FbpC"/>
</dbReference>
<keyword evidence="6" id="KW-0408">Iron</keyword>
<dbReference type="InterPro" id="IPR027417">
    <property type="entry name" value="P-loop_NTPase"/>
</dbReference>
<organism evidence="10 11">
    <name type="scientific">Tsukamurella soli</name>
    <dbReference type="NCBI Taxonomy" id="644556"/>
    <lineage>
        <taxon>Bacteria</taxon>
        <taxon>Bacillati</taxon>
        <taxon>Actinomycetota</taxon>
        <taxon>Actinomycetes</taxon>
        <taxon>Mycobacteriales</taxon>
        <taxon>Tsukamurellaceae</taxon>
        <taxon>Tsukamurella</taxon>
    </lineage>
</organism>
<gene>
    <name evidence="10" type="ORF">GCM10023147_41810</name>
</gene>
<dbReference type="InterPro" id="IPR003593">
    <property type="entry name" value="AAA+_ATPase"/>
</dbReference>
<evidence type="ECO:0000259" key="9">
    <source>
        <dbReference type="PROSITE" id="PS50893"/>
    </source>
</evidence>
<dbReference type="InterPro" id="IPR008995">
    <property type="entry name" value="Mo/tungstate-bd_C_term_dom"/>
</dbReference>
<dbReference type="EMBL" id="BAABFR010000091">
    <property type="protein sequence ID" value="GAA4401816.1"/>
    <property type="molecule type" value="Genomic_DNA"/>
</dbReference>
<dbReference type="InterPro" id="IPR050093">
    <property type="entry name" value="ABC_SmlMolc_Importer"/>
</dbReference>
<comment type="caution">
    <text evidence="10">The sequence shown here is derived from an EMBL/GenBank/DDBJ whole genome shotgun (WGS) entry which is preliminary data.</text>
</comment>
<evidence type="ECO:0000256" key="7">
    <source>
        <dbReference type="ARBA" id="ARBA00023065"/>
    </source>
</evidence>
<keyword evidence="3" id="KW-0410">Iron transport</keyword>
<evidence type="ECO:0000256" key="8">
    <source>
        <dbReference type="ARBA" id="ARBA00023136"/>
    </source>
</evidence>
<evidence type="ECO:0000256" key="2">
    <source>
        <dbReference type="ARBA" id="ARBA00022475"/>
    </source>
</evidence>
<dbReference type="PROSITE" id="PS50893">
    <property type="entry name" value="ABC_TRANSPORTER_2"/>
    <property type="match status" value="1"/>
</dbReference>
<evidence type="ECO:0000256" key="1">
    <source>
        <dbReference type="ARBA" id="ARBA00022448"/>
    </source>
</evidence>
<dbReference type="Pfam" id="PF08402">
    <property type="entry name" value="TOBE_2"/>
    <property type="match status" value="1"/>
</dbReference>
<evidence type="ECO:0000256" key="4">
    <source>
        <dbReference type="ARBA" id="ARBA00022741"/>
    </source>
</evidence>
<dbReference type="PROSITE" id="PS00211">
    <property type="entry name" value="ABC_TRANSPORTER_1"/>
    <property type="match status" value="1"/>
</dbReference>
<evidence type="ECO:0000256" key="3">
    <source>
        <dbReference type="ARBA" id="ARBA00022496"/>
    </source>
</evidence>
<feature type="domain" description="ABC transporter" evidence="9">
    <location>
        <begin position="4"/>
        <end position="239"/>
    </location>
</feature>
<keyword evidence="1" id="KW-0813">Transport</keyword>
<evidence type="ECO:0000313" key="11">
    <source>
        <dbReference type="Proteomes" id="UP001500635"/>
    </source>
</evidence>
<dbReference type="PANTHER" id="PTHR42781">
    <property type="entry name" value="SPERMIDINE/PUTRESCINE IMPORT ATP-BINDING PROTEIN POTA"/>
    <property type="match status" value="1"/>
</dbReference>
<keyword evidence="7" id="KW-0406">Ion transport</keyword>
<evidence type="ECO:0000256" key="5">
    <source>
        <dbReference type="ARBA" id="ARBA00022840"/>
    </source>
</evidence>
<keyword evidence="4" id="KW-0547">Nucleotide-binding</keyword>
<sequence>MSAIDVSGVHKSYGATPVLRGVDLEVPESTITAILGRSGSGKTTLLRAIAGFERLDAGRISIGGTVVDDGSTVVAAQRRGIGYVPQDGALFPHLRVRANVGFGLRRRDTRRGSASTDRVDELLELLGLTGLERRFPHQLSGGQRQRVALARALAPRPSVVLLDEPFSSLDAALRASLRVEIARVLRTAGATAVVVTHDRDEALSMADQVAVLHEGRLVAAGAPRELYERPADAATARFLGVANLLPATVTGGRVQCAVPGAGSASEGTPPDGATGAADGRYLYLLRPEQLTITDEPTAHGIPATVESVVYEGATSRVHVRTDGDGTDLTVLTRSSAGGAVGSRVWVDATAQGVLLPAGP</sequence>
<dbReference type="GO" id="GO:0005524">
    <property type="term" value="F:ATP binding"/>
    <property type="evidence" value="ECO:0007669"/>
    <property type="project" value="UniProtKB-KW"/>
</dbReference>
<dbReference type="RefSeq" id="WP_344999711.1">
    <property type="nucleotide sequence ID" value="NZ_BAABFR010000091.1"/>
</dbReference>
<reference evidence="11" key="1">
    <citation type="journal article" date="2019" name="Int. J. Syst. Evol. Microbiol.">
        <title>The Global Catalogue of Microorganisms (GCM) 10K type strain sequencing project: providing services to taxonomists for standard genome sequencing and annotation.</title>
        <authorList>
            <consortium name="The Broad Institute Genomics Platform"/>
            <consortium name="The Broad Institute Genome Sequencing Center for Infectious Disease"/>
            <person name="Wu L."/>
            <person name="Ma J."/>
        </authorList>
    </citation>
    <scope>NUCLEOTIDE SEQUENCE [LARGE SCALE GENOMIC DNA]</scope>
    <source>
        <strain evidence="11">JCM 17688</strain>
    </source>
</reference>
<dbReference type="PANTHER" id="PTHR42781:SF4">
    <property type="entry name" value="SPERMIDINE_PUTRESCINE IMPORT ATP-BINDING PROTEIN POTA"/>
    <property type="match status" value="1"/>
</dbReference>
<dbReference type="InterPro" id="IPR013611">
    <property type="entry name" value="Transp-assoc_OB_typ2"/>
</dbReference>
<evidence type="ECO:0000256" key="6">
    <source>
        <dbReference type="ARBA" id="ARBA00023004"/>
    </source>
</evidence>
<dbReference type="InterPro" id="IPR003439">
    <property type="entry name" value="ABC_transporter-like_ATP-bd"/>
</dbReference>
<dbReference type="SUPFAM" id="SSF52540">
    <property type="entry name" value="P-loop containing nucleoside triphosphate hydrolases"/>
    <property type="match status" value="1"/>
</dbReference>
<dbReference type="Gene3D" id="2.40.50.100">
    <property type="match status" value="1"/>
</dbReference>
<dbReference type="SUPFAM" id="SSF50331">
    <property type="entry name" value="MOP-like"/>
    <property type="match status" value="1"/>
</dbReference>
<evidence type="ECO:0000313" key="10">
    <source>
        <dbReference type="EMBL" id="GAA4401816.1"/>
    </source>
</evidence>
<dbReference type="CDD" id="cd03259">
    <property type="entry name" value="ABC_Carb_Solutes_like"/>
    <property type="match status" value="1"/>
</dbReference>
<name>A0ABP8K8I1_9ACTN</name>
<protein>
    <submittedName>
        <fullName evidence="10">ABC transporter ATP-binding protein</fullName>
    </submittedName>
</protein>
<keyword evidence="2" id="KW-1003">Cell membrane</keyword>
<dbReference type="Proteomes" id="UP001500635">
    <property type="component" value="Unassembled WGS sequence"/>
</dbReference>
<accession>A0ABP8K8I1</accession>
<dbReference type="Gene3D" id="3.40.50.300">
    <property type="entry name" value="P-loop containing nucleotide triphosphate hydrolases"/>
    <property type="match status" value="1"/>
</dbReference>
<dbReference type="InterPro" id="IPR017871">
    <property type="entry name" value="ABC_transporter-like_CS"/>
</dbReference>
<dbReference type="Pfam" id="PF00005">
    <property type="entry name" value="ABC_tran"/>
    <property type="match status" value="1"/>
</dbReference>
<proteinExistence type="predicted"/>
<dbReference type="SMART" id="SM00382">
    <property type="entry name" value="AAA"/>
    <property type="match status" value="1"/>
</dbReference>